<name>A0ABR8MRI3_9BACL</name>
<dbReference type="Gene3D" id="3.40.50.2300">
    <property type="match status" value="1"/>
</dbReference>
<keyword evidence="12" id="KW-1185">Reference proteome</keyword>
<keyword evidence="5" id="KW-0805">Transcription regulation</keyword>
<dbReference type="Pfam" id="PF12833">
    <property type="entry name" value="HTH_18"/>
    <property type="match status" value="1"/>
</dbReference>
<dbReference type="PANTHER" id="PTHR42713:SF3">
    <property type="entry name" value="TRANSCRIPTIONAL REGULATORY PROTEIN HPTR"/>
    <property type="match status" value="1"/>
</dbReference>
<evidence type="ECO:0000259" key="10">
    <source>
        <dbReference type="PROSITE" id="PS50110"/>
    </source>
</evidence>
<dbReference type="RefSeq" id="WP_191202123.1">
    <property type="nucleotide sequence ID" value="NZ_JACXZA010000001.1"/>
</dbReference>
<evidence type="ECO:0000256" key="5">
    <source>
        <dbReference type="ARBA" id="ARBA00023015"/>
    </source>
</evidence>
<evidence type="ECO:0000259" key="9">
    <source>
        <dbReference type="PROSITE" id="PS01124"/>
    </source>
</evidence>
<organism evidence="11 12">
    <name type="scientific">Paenibacillus terricola</name>
    <dbReference type="NCBI Taxonomy" id="2763503"/>
    <lineage>
        <taxon>Bacteria</taxon>
        <taxon>Bacillati</taxon>
        <taxon>Bacillota</taxon>
        <taxon>Bacilli</taxon>
        <taxon>Bacillales</taxon>
        <taxon>Paenibacillaceae</taxon>
        <taxon>Paenibacillus</taxon>
    </lineage>
</organism>
<dbReference type="InterPro" id="IPR009057">
    <property type="entry name" value="Homeodomain-like_sf"/>
</dbReference>
<feature type="modified residue" description="4-aspartylphosphate" evidence="8">
    <location>
        <position position="55"/>
    </location>
</feature>
<keyword evidence="6" id="KW-0238">DNA-binding</keyword>
<gene>
    <name evidence="11" type="ORF">H8B09_03805</name>
</gene>
<dbReference type="CDD" id="cd17536">
    <property type="entry name" value="REC_YesN-like"/>
    <property type="match status" value="1"/>
</dbReference>
<evidence type="ECO:0000313" key="12">
    <source>
        <dbReference type="Proteomes" id="UP000609346"/>
    </source>
</evidence>
<comment type="caution">
    <text evidence="11">The sequence shown here is derived from an EMBL/GenBank/DDBJ whole genome shotgun (WGS) entry which is preliminary data.</text>
</comment>
<evidence type="ECO:0000256" key="6">
    <source>
        <dbReference type="ARBA" id="ARBA00023125"/>
    </source>
</evidence>
<dbReference type="Pfam" id="PF00072">
    <property type="entry name" value="Response_reg"/>
    <property type="match status" value="1"/>
</dbReference>
<proteinExistence type="predicted"/>
<dbReference type="Gene3D" id="1.10.10.60">
    <property type="entry name" value="Homeodomain-like"/>
    <property type="match status" value="2"/>
</dbReference>
<reference evidence="11 12" key="1">
    <citation type="submission" date="2020-09" db="EMBL/GenBank/DDBJ databases">
        <title>Paenibacillus sp. strain PR3 16S rRNA gene Genome sequencing and assembly.</title>
        <authorList>
            <person name="Kim J."/>
        </authorList>
    </citation>
    <scope>NUCLEOTIDE SEQUENCE [LARGE SCALE GENOMIC DNA]</scope>
    <source>
        <strain evidence="11 12">PR3</strain>
    </source>
</reference>
<evidence type="ECO:0000256" key="8">
    <source>
        <dbReference type="PROSITE-ProRule" id="PRU00169"/>
    </source>
</evidence>
<dbReference type="InterPro" id="IPR051552">
    <property type="entry name" value="HptR"/>
</dbReference>
<dbReference type="SUPFAM" id="SSF46689">
    <property type="entry name" value="Homeodomain-like"/>
    <property type="match status" value="2"/>
</dbReference>
<evidence type="ECO:0000256" key="1">
    <source>
        <dbReference type="ARBA" id="ARBA00004496"/>
    </source>
</evidence>
<sequence length="501" mass="57527">MFTVLIAEDSKPILRNIKSLLESSELPIQIAATAYNGEDALDYIKQHPVDILLTDIRMPKLDGLELIEQAKQLYPALKVVLISSYSDFEYTRKAINLQVFDYLLKPVERNQLLDVMARVIDSLTERREVGLEPLKGIVAPRFLASLRLSPELLEQSVSMFLMSKQPFVPDTGNWQVETLQTELQEVCKPQSCWLFPAKDSDRYIVIVQSAVKERVDSTVAWMEAVEQRLLSLGIEIAMAGNFQGADLGQLPTHYDRLKYLLDEEVLLDKAVLLDTTYRIPEQQRNEAIIKPFTDMIEQRQPQPFHMKLGEQLQQSYSEHARYVDLERLVAAIADAFVHNLPDNGPEERLAAAAAVKEMLQCDSYSAFCDKLLDWCARNFELLHARNRKSGEELFEQMDSYVQLHKSSQLSINDLAAKFHVSPSYISRIIKRFTNTTFVQYYMDLKIEEACKQLQAKPDLKIKELSDALSFSDQHYFSRVFKDHTGLSPSEYKEKYRPAAEE</sequence>
<dbReference type="PROSITE" id="PS50110">
    <property type="entry name" value="RESPONSE_REGULATORY"/>
    <property type="match status" value="1"/>
</dbReference>
<feature type="domain" description="Response regulatory" evidence="10">
    <location>
        <begin position="3"/>
        <end position="120"/>
    </location>
</feature>
<keyword evidence="4" id="KW-0902">Two-component regulatory system</keyword>
<dbReference type="SMART" id="SM00448">
    <property type="entry name" value="REC"/>
    <property type="match status" value="1"/>
</dbReference>
<evidence type="ECO:0000256" key="4">
    <source>
        <dbReference type="ARBA" id="ARBA00023012"/>
    </source>
</evidence>
<comment type="subcellular location">
    <subcellularLocation>
        <location evidence="1">Cytoplasm</location>
    </subcellularLocation>
</comment>
<dbReference type="InterPro" id="IPR001789">
    <property type="entry name" value="Sig_transdc_resp-reg_receiver"/>
</dbReference>
<dbReference type="PROSITE" id="PS01124">
    <property type="entry name" value="HTH_ARAC_FAMILY_2"/>
    <property type="match status" value="1"/>
</dbReference>
<evidence type="ECO:0000256" key="7">
    <source>
        <dbReference type="ARBA" id="ARBA00023163"/>
    </source>
</evidence>
<evidence type="ECO:0000256" key="3">
    <source>
        <dbReference type="ARBA" id="ARBA00022553"/>
    </source>
</evidence>
<evidence type="ECO:0000256" key="2">
    <source>
        <dbReference type="ARBA" id="ARBA00022490"/>
    </source>
</evidence>
<dbReference type="InterPro" id="IPR011006">
    <property type="entry name" value="CheY-like_superfamily"/>
</dbReference>
<keyword evidence="3 8" id="KW-0597">Phosphoprotein</keyword>
<evidence type="ECO:0000313" key="11">
    <source>
        <dbReference type="EMBL" id="MBD3917866.1"/>
    </source>
</evidence>
<dbReference type="Proteomes" id="UP000609346">
    <property type="component" value="Unassembled WGS sequence"/>
</dbReference>
<feature type="domain" description="HTH araC/xylS-type" evidence="9">
    <location>
        <begin position="395"/>
        <end position="494"/>
    </location>
</feature>
<protein>
    <submittedName>
        <fullName evidence="11">Response regulator</fullName>
    </submittedName>
</protein>
<keyword evidence="2" id="KW-0963">Cytoplasm</keyword>
<keyword evidence="7" id="KW-0804">Transcription</keyword>
<dbReference type="SUPFAM" id="SSF52172">
    <property type="entry name" value="CheY-like"/>
    <property type="match status" value="1"/>
</dbReference>
<dbReference type="SMART" id="SM00342">
    <property type="entry name" value="HTH_ARAC"/>
    <property type="match status" value="1"/>
</dbReference>
<dbReference type="EMBL" id="JACXZA010000001">
    <property type="protein sequence ID" value="MBD3917866.1"/>
    <property type="molecule type" value="Genomic_DNA"/>
</dbReference>
<dbReference type="PANTHER" id="PTHR42713">
    <property type="entry name" value="HISTIDINE KINASE-RELATED"/>
    <property type="match status" value="1"/>
</dbReference>
<accession>A0ABR8MRI3</accession>
<dbReference type="InterPro" id="IPR018060">
    <property type="entry name" value="HTH_AraC"/>
</dbReference>